<gene>
    <name evidence="4" type="ORF">S01H4_61112</name>
</gene>
<dbReference type="SUPFAM" id="SSF52777">
    <property type="entry name" value="CoA-dependent acyltransferases"/>
    <property type="match status" value="1"/>
</dbReference>
<proteinExistence type="predicted"/>
<keyword evidence="1" id="KW-0808">Transferase</keyword>
<protein>
    <recommendedName>
        <fullName evidence="3">Phthiocerol/phthiodiolone dimycocerosyl transferase C-terminal domain-containing protein</fullName>
    </recommendedName>
</protein>
<name>X1CKG9_9ZZZZ</name>
<dbReference type="GO" id="GO:0016746">
    <property type="term" value="F:acyltransferase activity"/>
    <property type="evidence" value="ECO:0007669"/>
    <property type="project" value="UniProtKB-KW"/>
</dbReference>
<dbReference type="InterPro" id="IPR031641">
    <property type="entry name" value="PapA_C"/>
</dbReference>
<dbReference type="EMBL" id="BART01036169">
    <property type="protein sequence ID" value="GAH08222.1"/>
    <property type="molecule type" value="Genomic_DNA"/>
</dbReference>
<evidence type="ECO:0000256" key="2">
    <source>
        <dbReference type="ARBA" id="ARBA00023315"/>
    </source>
</evidence>
<feature type="non-terminal residue" evidence="4">
    <location>
        <position position="1"/>
    </location>
</feature>
<dbReference type="AlphaFoldDB" id="X1CKG9"/>
<dbReference type="Pfam" id="PF16911">
    <property type="entry name" value="PapA_C"/>
    <property type="match status" value="1"/>
</dbReference>
<sequence>VENAPADVEIPEIQKSYTEKINAEWAKQKVTFGVDDFIKVAQQKYALGLDVYVDQALTRDETLALRNKSKEQGVSVNAALLAAILIAKNMEETEPTPNNLGFAVDVRKRITKDAGEACNLLASGAMVAPEYEESMLFWELAKDIHTKTLQTLASNQSLFGTRMLTQIMDPTFNDAM</sequence>
<accession>X1CKG9</accession>
<evidence type="ECO:0000259" key="3">
    <source>
        <dbReference type="Pfam" id="PF16911"/>
    </source>
</evidence>
<feature type="non-terminal residue" evidence="4">
    <location>
        <position position="176"/>
    </location>
</feature>
<keyword evidence="2" id="KW-0012">Acyltransferase</keyword>
<organism evidence="4">
    <name type="scientific">marine sediment metagenome</name>
    <dbReference type="NCBI Taxonomy" id="412755"/>
    <lineage>
        <taxon>unclassified sequences</taxon>
        <taxon>metagenomes</taxon>
        <taxon>ecological metagenomes</taxon>
    </lineage>
</organism>
<evidence type="ECO:0000313" key="4">
    <source>
        <dbReference type="EMBL" id="GAH08222.1"/>
    </source>
</evidence>
<reference evidence="4" key="1">
    <citation type="journal article" date="2014" name="Front. Microbiol.">
        <title>High frequency of phylogenetically diverse reductive dehalogenase-homologous genes in deep subseafloor sedimentary metagenomes.</title>
        <authorList>
            <person name="Kawai M."/>
            <person name="Futagami T."/>
            <person name="Toyoda A."/>
            <person name="Takaki Y."/>
            <person name="Nishi S."/>
            <person name="Hori S."/>
            <person name="Arai W."/>
            <person name="Tsubouchi T."/>
            <person name="Morono Y."/>
            <person name="Uchiyama I."/>
            <person name="Ito T."/>
            <person name="Fujiyama A."/>
            <person name="Inagaki F."/>
            <person name="Takami H."/>
        </authorList>
    </citation>
    <scope>NUCLEOTIDE SEQUENCE</scope>
    <source>
        <strain evidence="4">Expedition CK06-06</strain>
    </source>
</reference>
<feature type="domain" description="Phthiocerol/phthiodiolone dimycocerosyl transferase C-terminal" evidence="3">
    <location>
        <begin position="56"/>
        <end position="154"/>
    </location>
</feature>
<dbReference type="Gene3D" id="3.30.559.30">
    <property type="entry name" value="Nonribosomal peptide synthetase, condensation domain"/>
    <property type="match status" value="1"/>
</dbReference>
<comment type="caution">
    <text evidence="4">The sequence shown here is derived from an EMBL/GenBank/DDBJ whole genome shotgun (WGS) entry which is preliminary data.</text>
</comment>
<evidence type="ECO:0000256" key="1">
    <source>
        <dbReference type="ARBA" id="ARBA00022679"/>
    </source>
</evidence>